<dbReference type="Proteomes" id="UP000027997">
    <property type="component" value="Unassembled WGS sequence"/>
</dbReference>
<reference evidence="1 2" key="1">
    <citation type="submission" date="2014-06" db="EMBL/GenBank/DDBJ databases">
        <title>Whole Genome Sequences of Three Symbiotic Endozoicomonas Bacteria.</title>
        <authorList>
            <person name="Neave M.J."/>
            <person name="Apprill A."/>
            <person name="Voolstra C.R."/>
        </authorList>
    </citation>
    <scope>NUCLEOTIDE SEQUENCE [LARGE SCALE GENOMIC DNA]</scope>
    <source>
        <strain evidence="1 2">DSM 22380</strain>
    </source>
</reference>
<organism evidence="1 2">
    <name type="scientific">Endozoicomonas elysicola</name>
    <dbReference type="NCBI Taxonomy" id="305900"/>
    <lineage>
        <taxon>Bacteria</taxon>
        <taxon>Pseudomonadati</taxon>
        <taxon>Pseudomonadota</taxon>
        <taxon>Gammaproteobacteria</taxon>
        <taxon>Oceanospirillales</taxon>
        <taxon>Endozoicomonadaceae</taxon>
        <taxon>Endozoicomonas</taxon>
    </lineage>
</organism>
<dbReference type="EMBL" id="JOJP01000001">
    <property type="protein sequence ID" value="KEI69370.1"/>
    <property type="molecule type" value="Genomic_DNA"/>
</dbReference>
<protein>
    <submittedName>
        <fullName evidence="1">Uncharacterized protein</fullName>
    </submittedName>
</protein>
<proteinExistence type="predicted"/>
<evidence type="ECO:0000313" key="1">
    <source>
        <dbReference type="EMBL" id="KEI69370.1"/>
    </source>
</evidence>
<gene>
    <name evidence="1" type="ORF">GV64_00220</name>
</gene>
<keyword evidence="2" id="KW-1185">Reference proteome</keyword>
<dbReference type="AlphaFoldDB" id="A0A081K5E4"/>
<comment type="caution">
    <text evidence="1">The sequence shown here is derived from an EMBL/GenBank/DDBJ whole genome shotgun (WGS) entry which is preliminary data.</text>
</comment>
<evidence type="ECO:0000313" key="2">
    <source>
        <dbReference type="Proteomes" id="UP000027997"/>
    </source>
</evidence>
<name>A0A081K5E4_9GAMM</name>
<accession>A0A081K5E4</accession>
<sequence length="119" mass="13702">MPPSYEDATANTYTIYLKPGDDKEINMNEFFRLSSEGYTSIRIKVAGTSNKGRTKPARLYPVLHDYAAERTPHCRLLRQHDYDDHYRVLLDNTIYESNLSYDDAMLLIGKLVSVNSCTF</sequence>